<evidence type="ECO:0000256" key="1">
    <source>
        <dbReference type="ARBA" id="ARBA00001613"/>
    </source>
</evidence>
<evidence type="ECO:0000256" key="3">
    <source>
        <dbReference type="ARBA" id="ARBA00013254"/>
    </source>
</evidence>
<name>A0A2Z5FS97_9BACT</name>
<keyword evidence="7" id="KW-1185">Reference proteome</keyword>
<gene>
    <name evidence="6" type="ORF">ACPOL_0286</name>
</gene>
<evidence type="ECO:0000313" key="6">
    <source>
        <dbReference type="EMBL" id="AXC09671.1"/>
    </source>
</evidence>
<dbReference type="Proteomes" id="UP000253606">
    <property type="component" value="Chromosome"/>
</dbReference>
<dbReference type="GO" id="GO:0047372">
    <property type="term" value="F:monoacylglycerol lipase activity"/>
    <property type="evidence" value="ECO:0007669"/>
    <property type="project" value="UniProtKB-EC"/>
</dbReference>
<comment type="similarity">
    <text evidence="2">Belongs to the AB hydrolase superfamily.</text>
</comment>
<organism evidence="6 7">
    <name type="scientific">Acidisarcina polymorpha</name>
    <dbReference type="NCBI Taxonomy" id="2211140"/>
    <lineage>
        <taxon>Bacteria</taxon>
        <taxon>Pseudomonadati</taxon>
        <taxon>Acidobacteriota</taxon>
        <taxon>Terriglobia</taxon>
        <taxon>Terriglobales</taxon>
        <taxon>Acidobacteriaceae</taxon>
        <taxon>Acidisarcina</taxon>
    </lineage>
</organism>
<proteinExistence type="inferred from homology"/>
<feature type="domain" description="Serine aminopeptidase S33" evidence="5">
    <location>
        <begin position="27"/>
        <end position="260"/>
    </location>
</feature>
<dbReference type="KEGG" id="abas:ACPOL_0286"/>
<dbReference type="EMBL" id="CP030840">
    <property type="protein sequence ID" value="AXC09671.1"/>
    <property type="molecule type" value="Genomic_DNA"/>
</dbReference>
<dbReference type="SUPFAM" id="SSF53474">
    <property type="entry name" value="alpha/beta-Hydrolases"/>
    <property type="match status" value="1"/>
</dbReference>
<dbReference type="Gene3D" id="3.40.50.1820">
    <property type="entry name" value="alpha/beta hydrolase"/>
    <property type="match status" value="1"/>
</dbReference>
<accession>A0A2Z5FS97</accession>
<dbReference type="InterPro" id="IPR051044">
    <property type="entry name" value="MAG_DAG_Lipase"/>
</dbReference>
<dbReference type="InterPro" id="IPR029058">
    <property type="entry name" value="AB_hydrolase_fold"/>
</dbReference>
<sequence>MSLKSQETIQGADDLKIFFRSWRPETKARATVVIVPGFNAHSGYYEHVAEHLVADGLSVYAVDLRGRGNSEGERFFVESFDDYVRDVEAVMEIVKTREPALPMFMLGHSAGGVVACLYTLDHPADLTGLICESFAHELPAPEFVLSVFKGLSHLAPHAHILHLPNERFSRDPVVVEAMNNDPLIENETQPTQTMAAMVRADERLKQDLPQITLPVLILHGTEDKNTRPSGSQHFYDNAGSPDKTLKLYEGGFHDLLNDVDKEVVLADIIGWINAHLVVTAHIPEELPALAH</sequence>
<dbReference type="FunFam" id="3.40.50.1820:FF:000117">
    <property type="entry name" value="Monoglyceride lipase, putative"/>
    <property type="match status" value="1"/>
</dbReference>
<dbReference type="Pfam" id="PF12146">
    <property type="entry name" value="Hydrolase_4"/>
    <property type="match status" value="1"/>
</dbReference>
<reference evidence="6 7" key="1">
    <citation type="journal article" date="2018" name="Front. Microbiol.">
        <title>Hydrolytic Capabilities as a Key to Environmental Success: Chitinolytic and Cellulolytic Acidobacteria From Acidic Sub-arctic Soils and Boreal Peatlands.</title>
        <authorList>
            <person name="Belova S.E."/>
            <person name="Ravin N.V."/>
            <person name="Pankratov T.A."/>
            <person name="Rakitin A.L."/>
            <person name="Ivanova A.A."/>
            <person name="Beletsky A.V."/>
            <person name="Mardanov A.V."/>
            <person name="Sinninghe Damste J.S."/>
            <person name="Dedysh S.N."/>
        </authorList>
    </citation>
    <scope>NUCLEOTIDE SEQUENCE [LARGE SCALE GENOMIC DNA]</scope>
    <source>
        <strain evidence="6 7">SBC82</strain>
    </source>
</reference>
<dbReference type="EC" id="3.1.1.23" evidence="3"/>
<evidence type="ECO:0000256" key="2">
    <source>
        <dbReference type="ARBA" id="ARBA00008645"/>
    </source>
</evidence>
<evidence type="ECO:0000256" key="4">
    <source>
        <dbReference type="ARBA" id="ARBA00071261"/>
    </source>
</evidence>
<protein>
    <recommendedName>
        <fullName evidence="4">Monoacylglycerol lipase</fullName>
        <ecNumber evidence="3">3.1.1.23</ecNumber>
    </recommendedName>
</protein>
<evidence type="ECO:0000259" key="5">
    <source>
        <dbReference type="Pfam" id="PF12146"/>
    </source>
</evidence>
<evidence type="ECO:0000313" key="7">
    <source>
        <dbReference type="Proteomes" id="UP000253606"/>
    </source>
</evidence>
<dbReference type="PANTHER" id="PTHR11614">
    <property type="entry name" value="PHOSPHOLIPASE-RELATED"/>
    <property type="match status" value="1"/>
</dbReference>
<comment type="catalytic activity">
    <reaction evidence="1">
        <text>Hydrolyzes glycerol monoesters of long-chain fatty acids.</text>
        <dbReference type="EC" id="3.1.1.23"/>
    </reaction>
</comment>
<dbReference type="OrthoDB" id="9806902at2"/>
<dbReference type="RefSeq" id="WP_114205463.1">
    <property type="nucleotide sequence ID" value="NZ_CP030840.1"/>
</dbReference>
<dbReference type="AlphaFoldDB" id="A0A2Z5FS97"/>
<dbReference type="InterPro" id="IPR022742">
    <property type="entry name" value="Hydrolase_4"/>
</dbReference>